<dbReference type="AlphaFoldDB" id="A0A0R1LV04"/>
<dbReference type="EMBL" id="AZDV01000001">
    <property type="protein sequence ID" value="KRK96753.1"/>
    <property type="molecule type" value="Genomic_DNA"/>
</dbReference>
<organism evidence="2 3">
    <name type="scientific">Levilactobacillus acidifarinae DSM 19394 = JCM 15949</name>
    <dbReference type="NCBI Taxonomy" id="1423715"/>
    <lineage>
        <taxon>Bacteria</taxon>
        <taxon>Bacillati</taxon>
        <taxon>Bacillota</taxon>
        <taxon>Bacilli</taxon>
        <taxon>Lactobacillales</taxon>
        <taxon>Lactobacillaceae</taxon>
        <taxon>Levilactobacillus</taxon>
    </lineage>
</organism>
<evidence type="ECO:0000256" key="1">
    <source>
        <dbReference type="SAM" id="SignalP"/>
    </source>
</evidence>
<feature type="signal peptide" evidence="1">
    <location>
        <begin position="1"/>
        <end position="22"/>
    </location>
</feature>
<keyword evidence="3" id="KW-1185">Reference proteome</keyword>
<feature type="chain" id="PRO_5039178396" description="S-layer protein" evidence="1">
    <location>
        <begin position="23"/>
        <end position="440"/>
    </location>
</feature>
<reference evidence="2 3" key="1">
    <citation type="journal article" date="2015" name="Genome Announc.">
        <title>Expanding the biotechnology potential of lactobacilli through comparative genomics of 213 strains and associated genera.</title>
        <authorList>
            <person name="Sun Z."/>
            <person name="Harris H.M."/>
            <person name="McCann A."/>
            <person name="Guo C."/>
            <person name="Argimon S."/>
            <person name="Zhang W."/>
            <person name="Yang X."/>
            <person name="Jeffery I.B."/>
            <person name="Cooney J.C."/>
            <person name="Kagawa T.F."/>
            <person name="Liu W."/>
            <person name="Song Y."/>
            <person name="Salvetti E."/>
            <person name="Wrobel A."/>
            <person name="Rasinkangas P."/>
            <person name="Parkhill J."/>
            <person name="Rea M.C."/>
            <person name="O'Sullivan O."/>
            <person name="Ritari J."/>
            <person name="Douillard F.P."/>
            <person name="Paul Ross R."/>
            <person name="Yang R."/>
            <person name="Briner A.E."/>
            <person name="Felis G.E."/>
            <person name="de Vos W.M."/>
            <person name="Barrangou R."/>
            <person name="Klaenhammer T.R."/>
            <person name="Caufield P.W."/>
            <person name="Cui Y."/>
            <person name="Zhang H."/>
            <person name="O'Toole P.W."/>
        </authorList>
    </citation>
    <scope>NUCLEOTIDE SEQUENCE [LARGE SCALE GENOMIC DNA]</scope>
    <source>
        <strain evidence="2 3">DSM 19394</strain>
    </source>
</reference>
<evidence type="ECO:0000313" key="2">
    <source>
        <dbReference type="EMBL" id="KRK96753.1"/>
    </source>
</evidence>
<dbReference type="RefSeq" id="WP_057800568.1">
    <property type="nucleotide sequence ID" value="NZ_AZDV01000001.1"/>
</dbReference>
<dbReference type="OrthoDB" id="2329257at2"/>
<proteinExistence type="predicted"/>
<evidence type="ECO:0008006" key="4">
    <source>
        <dbReference type="Google" id="ProtNLM"/>
    </source>
</evidence>
<dbReference type="STRING" id="1423715.FD25_GL001678"/>
<dbReference type="PATRIC" id="fig|1423715.3.peg.1724"/>
<comment type="caution">
    <text evidence="2">The sequence shown here is derived from an EMBL/GenBank/DDBJ whole genome shotgun (WGS) entry which is preliminary data.</text>
</comment>
<protein>
    <recommendedName>
        <fullName evidence="4">S-layer protein</fullName>
    </recommendedName>
</protein>
<accession>A0A0R1LV04</accession>
<gene>
    <name evidence="2" type="ORF">FD25_GL001678</name>
</gene>
<sequence>MKSSLSKSLYLGLAALSFGAVATVATTSTASAKSYATAGAYQSLTTAATSRNVESTGTNALYTKPGTVKGAKVVASKAKMATFASSKTSANYFRAYGVKTTNRGSVYYKVVSMDGKYRGYIYGGASTSAFAGGIKSATTTTSATMPTQTKNYYLKNTSANTIWTAPKYTQYKASKVSLYNSAKTDKFTIDQAATKTREGSLYYHVTDTSNSAITGWIYAGGLTTTAPSATATSSNSVTVKYVDANYSAVGSSQTWVTSTSDTTEGAALGTSDLTSLNSYITSNVPSGYAVTDSSLTSAKYGSTIQVKVAKAATSKVTFKSEGSSTTDTATITAASLADKAFPSLTTTEQEAFTGNADDTIDISTASVFTSGKLNTLTGATQTDSDGNKTYKVYTFDAATTKTANSATKYGDAVTAYYTVTTKTGDAPTTSTDTGNTNYVD</sequence>
<evidence type="ECO:0000313" key="3">
    <source>
        <dbReference type="Proteomes" id="UP000051955"/>
    </source>
</evidence>
<name>A0A0R1LV04_9LACO</name>
<keyword evidence="1" id="KW-0732">Signal</keyword>
<dbReference type="Proteomes" id="UP000051955">
    <property type="component" value="Unassembled WGS sequence"/>
</dbReference>